<evidence type="ECO:0000313" key="3">
    <source>
        <dbReference type="Proteomes" id="UP000292424"/>
    </source>
</evidence>
<keyword evidence="3" id="KW-1185">Reference proteome</keyword>
<protein>
    <submittedName>
        <fullName evidence="2">Replication initiation protein</fullName>
    </submittedName>
</protein>
<geneLocation type="plasmid" evidence="3">
    <name>pb3-10</name>
</geneLocation>
<organism evidence="2 3">
    <name type="scientific">Rhizosphaericola mali</name>
    <dbReference type="NCBI Taxonomy" id="2545455"/>
    <lineage>
        <taxon>Bacteria</taxon>
        <taxon>Pseudomonadati</taxon>
        <taxon>Bacteroidota</taxon>
        <taxon>Chitinophagia</taxon>
        <taxon>Chitinophagales</taxon>
        <taxon>Chitinophagaceae</taxon>
        <taxon>Rhizosphaericola</taxon>
    </lineage>
</organism>
<dbReference type="RefSeq" id="WP_131332051.1">
    <property type="nucleotide sequence ID" value="NZ_CP044017.1"/>
</dbReference>
<dbReference type="AlphaFoldDB" id="A0A5P2G8P7"/>
<dbReference type="SUPFAM" id="SSF46785">
    <property type="entry name" value="Winged helix' DNA-binding domain"/>
    <property type="match status" value="1"/>
</dbReference>
<proteinExistence type="predicted"/>
<dbReference type="InterPro" id="IPR036390">
    <property type="entry name" value="WH_DNA-bd_sf"/>
</dbReference>
<dbReference type="InterPro" id="IPR036388">
    <property type="entry name" value="WH-like_DNA-bd_sf"/>
</dbReference>
<feature type="region of interest" description="Disordered" evidence="1">
    <location>
        <begin position="46"/>
        <end position="102"/>
    </location>
</feature>
<evidence type="ECO:0000313" key="2">
    <source>
        <dbReference type="EMBL" id="QES91058.1"/>
    </source>
</evidence>
<gene>
    <name evidence="2" type="ORF">E0W69_020305</name>
</gene>
<feature type="compositionally biased region" description="Basic and acidic residues" evidence="1">
    <location>
        <begin position="71"/>
        <end position="93"/>
    </location>
</feature>
<dbReference type="KEGG" id="arac:E0W69_020305"/>
<feature type="region of interest" description="Disordered" evidence="1">
    <location>
        <begin position="111"/>
        <end position="130"/>
    </location>
</feature>
<dbReference type="Proteomes" id="UP000292424">
    <property type="component" value="Plasmid pB3-10"/>
</dbReference>
<sequence>MRQKTLPIMTSIDQLAALIFDQKTASYSPFQRQLILELTDLISTQNGKNEPISKDIFLPKMQSAEVNKTQKNKETDKNNSRKNGEQNRPENNIKQEPSTTEVYPLIREKTTLQMQQGPTKEDPRFPENPNFTLEMTPLPDGAYQCILRVIPNNTSEIENKISSEDSTADVQNDQAEKKYIVEDDNDFYPLEQIIELEQITTLYQSPRKIKQLHLLEDIYQLEDLQIGFTLPSEMILAMEMQMHHYANNRLLLEPHLHFNSKYAQILYKSLITDVSARIYTVSDLKQQMGIMESYSLMADIKRHILDKAQEQINKHAPLGLNIYYLKTQNNKKITHILLLPYLHQMKRIDADNTPDLNNDILTHYNANRNEIEKNNPFFFADTRLSKILQNALHITTRWMIQNEALLLRVNQLDRNSWLPILIETYITSLQQKQELELEPDPKKLQEKLNTTGTATAYITDSLLQKLQTLVDEQKLDA</sequence>
<evidence type="ECO:0000256" key="1">
    <source>
        <dbReference type="SAM" id="MobiDB-lite"/>
    </source>
</evidence>
<dbReference type="Pfam" id="PF21205">
    <property type="entry name" value="Rep3_C"/>
    <property type="match status" value="1"/>
</dbReference>
<accession>A0A5P2G8P7</accession>
<dbReference type="EMBL" id="CP044017">
    <property type="protein sequence ID" value="QES91058.1"/>
    <property type="molecule type" value="Genomic_DNA"/>
</dbReference>
<dbReference type="Gene3D" id="1.10.10.10">
    <property type="entry name" value="Winged helix-like DNA-binding domain superfamily/Winged helix DNA-binding domain"/>
    <property type="match status" value="1"/>
</dbReference>
<keyword evidence="2" id="KW-0614">Plasmid</keyword>
<reference evidence="2 3" key="1">
    <citation type="submission" date="2019-09" db="EMBL/GenBank/DDBJ databases">
        <title>Complete genome sequence of Arachidicoccus sp. B3-10 isolated from apple orchard soil.</title>
        <authorList>
            <person name="Kim H.S."/>
            <person name="Han K.-I."/>
            <person name="Suh M.K."/>
            <person name="Lee K.C."/>
            <person name="Eom M.K."/>
            <person name="Kim J.-S."/>
            <person name="Kang S.W."/>
            <person name="Sin Y."/>
            <person name="Lee J.-S."/>
        </authorList>
    </citation>
    <scope>NUCLEOTIDE SEQUENCE [LARGE SCALE GENOMIC DNA]</scope>
    <source>
        <strain evidence="2 3">B3-10</strain>
        <plasmid evidence="3">pb3-10</plasmid>
    </source>
</reference>
<name>A0A5P2G8P7_9BACT</name>